<name>A0A5D0HUH3_9FLAO</name>
<organism evidence="2 3">
    <name type="scientific">Seonamhaeicola marinus</name>
    <dbReference type="NCBI Taxonomy" id="1912246"/>
    <lineage>
        <taxon>Bacteria</taxon>
        <taxon>Pseudomonadati</taxon>
        <taxon>Bacteroidota</taxon>
        <taxon>Flavobacteriia</taxon>
        <taxon>Flavobacteriales</taxon>
        <taxon>Flavobacteriaceae</taxon>
    </lineage>
</organism>
<dbReference type="OrthoDB" id="1268901at2"/>
<keyword evidence="3" id="KW-1185">Reference proteome</keyword>
<dbReference type="Proteomes" id="UP000323930">
    <property type="component" value="Unassembled WGS sequence"/>
</dbReference>
<gene>
    <name evidence="2" type="ORF">FUA24_16790</name>
</gene>
<evidence type="ECO:0000256" key="1">
    <source>
        <dbReference type="SAM" id="MobiDB-lite"/>
    </source>
</evidence>
<comment type="caution">
    <text evidence="2">The sequence shown here is derived from an EMBL/GenBank/DDBJ whole genome shotgun (WGS) entry which is preliminary data.</text>
</comment>
<dbReference type="AlphaFoldDB" id="A0A5D0HUH3"/>
<feature type="compositionally biased region" description="Basic and acidic residues" evidence="1">
    <location>
        <begin position="10"/>
        <end position="20"/>
    </location>
</feature>
<evidence type="ECO:0008006" key="4">
    <source>
        <dbReference type="Google" id="ProtNLM"/>
    </source>
</evidence>
<evidence type="ECO:0000313" key="2">
    <source>
        <dbReference type="EMBL" id="TYA74956.1"/>
    </source>
</evidence>
<sequence>MIGVQAQNDQKTETKEERKQRYIDEVNPFKKLGYKPKIATLSKGKYREAFPDTIVKIGSFTYNVLSKQVTGVQVFENLGLSEADLKPEIVSRWMSPDPLSDEFPDVSPYNFVNNNPIRFIDPLGLAPEDIIGKTKKDAEKAHNDLNTIFAGNQFTDLRGLLTRGKNNNKKQFDKIDAKALEGALSGLKGDDLALAEAVTDAINSNDQHIVEFVNVSDNVSKEGTAAFKKHIDRTLGAGKGDKFVPAGTQMKGTLLNSMSGGGLNIPENGGSHTLIAEGKGVSHSGGRAVTTGHEIIGHGVAGANNILKVPNNTRAIRVDNLIRRVMGIKTFRTQHGGATIVKPHQLPRRIK</sequence>
<proteinExistence type="predicted"/>
<reference evidence="2 3" key="1">
    <citation type="submission" date="2019-08" db="EMBL/GenBank/DDBJ databases">
        <title>Seonamhaeicola sediminis sp. nov., isolated from marine sediment.</title>
        <authorList>
            <person name="Cao W.R."/>
        </authorList>
    </citation>
    <scope>NUCLEOTIDE SEQUENCE [LARGE SCALE GENOMIC DNA]</scope>
    <source>
        <strain evidence="2 3">B011</strain>
    </source>
</reference>
<evidence type="ECO:0000313" key="3">
    <source>
        <dbReference type="Proteomes" id="UP000323930"/>
    </source>
</evidence>
<feature type="region of interest" description="Disordered" evidence="1">
    <location>
        <begin position="1"/>
        <end position="20"/>
    </location>
</feature>
<dbReference type="RefSeq" id="WP_148544201.1">
    <property type="nucleotide sequence ID" value="NZ_VSDQ01000679.1"/>
</dbReference>
<dbReference type="Gene3D" id="2.180.10.10">
    <property type="entry name" value="RHS repeat-associated core"/>
    <property type="match status" value="1"/>
</dbReference>
<dbReference type="EMBL" id="VSDQ01000679">
    <property type="protein sequence ID" value="TYA74956.1"/>
    <property type="molecule type" value="Genomic_DNA"/>
</dbReference>
<accession>A0A5D0HUH3</accession>
<protein>
    <recommendedName>
        <fullName evidence="4">RHS repeat-associated core domain-containing protein</fullName>
    </recommendedName>
</protein>